<dbReference type="HOGENOM" id="CLU_141770_1_0_1"/>
<protein>
    <submittedName>
        <fullName evidence="2">Uncharacterized protein</fullName>
    </submittedName>
</protein>
<evidence type="ECO:0000256" key="1">
    <source>
        <dbReference type="SAM" id="MobiDB-lite"/>
    </source>
</evidence>
<gene>
    <name evidence="2" type="ORF">PISMIDRAFT_458145</name>
</gene>
<sequence length="126" mass="14095">MERMPEHYIGPGTSSTSHTLTNATQEAPASDRRTSRYASCPWTLCLYTDPEGCECLDPIDCGTAPSHFKNKHGIANMGREVELVCAWQSCGCQVTRHNYIRHIRGYHLKHDRVVGHANQSVIRRGG</sequence>
<dbReference type="EMBL" id="KN834100">
    <property type="protein sequence ID" value="KIK12262.1"/>
    <property type="molecule type" value="Genomic_DNA"/>
</dbReference>
<evidence type="ECO:0000313" key="2">
    <source>
        <dbReference type="EMBL" id="KIK12262.1"/>
    </source>
</evidence>
<reference evidence="3" key="2">
    <citation type="submission" date="2015-01" db="EMBL/GenBank/DDBJ databases">
        <title>Evolutionary Origins and Diversification of the Mycorrhizal Mutualists.</title>
        <authorList>
            <consortium name="DOE Joint Genome Institute"/>
            <consortium name="Mycorrhizal Genomics Consortium"/>
            <person name="Kohler A."/>
            <person name="Kuo A."/>
            <person name="Nagy L.G."/>
            <person name="Floudas D."/>
            <person name="Copeland A."/>
            <person name="Barry K.W."/>
            <person name="Cichocki N."/>
            <person name="Veneault-Fourrey C."/>
            <person name="LaButti K."/>
            <person name="Lindquist E.A."/>
            <person name="Lipzen A."/>
            <person name="Lundell T."/>
            <person name="Morin E."/>
            <person name="Murat C."/>
            <person name="Riley R."/>
            <person name="Ohm R."/>
            <person name="Sun H."/>
            <person name="Tunlid A."/>
            <person name="Henrissat B."/>
            <person name="Grigoriev I.V."/>
            <person name="Hibbett D.S."/>
            <person name="Martin F."/>
        </authorList>
    </citation>
    <scope>NUCLEOTIDE SEQUENCE [LARGE SCALE GENOMIC DNA]</scope>
    <source>
        <strain evidence="3">441</strain>
    </source>
</reference>
<accession>A0A0C9YPG2</accession>
<dbReference type="AlphaFoldDB" id="A0A0C9YPG2"/>
<feature type="region of interest" description="Disordered" evidence="1">
    <location>
        <begin position="1"/>
        <end position="31"/>
    </location>
</feature>
<proteinExistence type="predicted"/>
<dbReference type="Proteomes" id="UP000054018">
    <property type="component" value="Unassembled WGS sequence"/>
</dbReference>
<feature type="compositionally biased region" description="Polar residues" evidence="1">
    <location>
        <begin position="12"/>
        <end position="27"/>
    </location>
</feature>
<dbReference type="OrthoDB" id="2655370at2759"/>
<keyword evidence="3" id="KW-1185">Reference proteome</keyword>
<name>A0A0C9YPG2_9AGAM</name>
<evidence type="ECO:0000313" key="3">
    <source>
        <dbReference type="Proteomes" id="UP000054018"/>
    </source>
</evidence>
<organism evidence="2 3">
    <name type="scientific">Pisolithus microcarpus 441</name>
    <dbReference type="NCBI Taxonomy" id="765257"/>
    <lineage>
        <taxon>Eukaryota</taxon>
        <taxon>Fungi</taxon>
        <taxon>Dikarya</taxon>
        <taxon>Basidiomycota</taxon>
        <taxon>Agaricomycotina</taxon>
        <taxon>Agaricomycetes</taxon>
        <taxon>Agaricomycetidae</taxon>
        <taxon>Boletales</taxon>
        <taxon>Sclerodermatineae</taxon>
        <taxon>Pisolithaceae</taxon>
        <taxon>Pisolithus</taxon>
    </lineage>
</organism>
<reference evidence="2 3" key="1">
    <citation type="submission" date="2014-04" db="EMBL/GenBank/DDBJ databases">
        <authorList>
            <consortium name="DOE Joint Genome Institute"/>
            <person name="Kuo A."/>
            <person name="Kohler A."/>
            <person name="Costa M.D."/>
            <person name="Nagy L.G."/>
            <person name="Floudas D."/>
            <person name="Copeland A."/>
            <person name="Barry K.W."/>
            <person name="Cichocki N."/>
            <person name="Veneault-Fourrey C."/>
            <person name="LaButti K."/>
            <person name="Lindquist E.A."/>
            <person name="Lipzen A."/>
            <person name="Lundell T."/>
            <person name="Morin E."/>
            <person name="Murat C."/>
            <person name="Sun H."/>
            <person name="Tunlid A."/>
            <person name="Henrissat B."/>
            <person name="Grigoriev I.V."/>
            <person name="Hibbett D.S."/>
            <person name="Martin F."/>
            <person name="Nordberg H.P."/>
            <person name="Cantor M.N."/>
            <person name="Hua S.X."/>
        </authorList>
    </citation>
    <scope>NUCLEOTIDE SEQUENCE [LARGE SCALE GENOMIC DNA]</scope>
    <source>
        <strain evidence="2 3">441</strain>
    </source>
</reference>